<sequence length="184" mass="18389">MKKQTVFSFLLACIVSLSGAQLATAQTAASAPAATSASGASTGKDLAASAALSPNHTTLLKALQAAGLAEKAKGAGPYTVFAPDNAAFDKIPAATMATLLKPASKKQLANILSYHVVSGNVMAADLKDGQVIKTVQGESLTVGVQGGAVTIKDAKGGTATVTQPDIKTTNGVVHSIDTVLMPAK</sequence>
<dbReference type="PANTHER" id="PTHR10900">
    <property type="entry name" value="PERIOSTIN-RELATED"/>
    <property type="match status" value="1"/>
</dbReference>
<name>A0ABY4G4Z0_9BACT</name>
<dbReference type="PROSITE" id="PS50213">
    <property type="entry name" value="FAS1"/>
    <property type="match status" value="1"/>
</dbReference>
<dbReference type="RefSeq" id="WP_245119823.1">
    <property type="nucleotide sequence ID" value="NZ_CP095061.1"/>
</dbReference>
<dbReference type="Gene3D" id="2.30.180.10">
    <property type="entry name" value="FAS1 domain"/>
    <property type="match status" value="1"/>
</dbReference>
<evidence type="ECO:0000313" key="3">
    <source>
        <dbReference type="EMBL" id="UOQ65842.1"/>
    </source>
</evidence>
<feature type="chain" id="PRO_5046486197" evidence="1">
    <location>
        <begin position="26"/>
        <end position="184"/>
    </location>
</feature>
<dbReference type="PANTHER" id="PTHR10900:SF77">
    <property type="entry name" value="FI19380P1"/>
    <property type="match status" value="1"/>
</dbReference>
<dbReference type="EMBL" id="CP095061">
    <property type="protein sequence ID" value="UOQ65842.1"/>
    <property type="molecule type" value="Genomic_DNA"/>
</dbReference>
<protein>
    <submittedName>
        <fullName evidence="3">Fasciclin domain-containing protein</fullName>
    </submittedName>
</protein>
<dbReference type="SMART" id="SM00554">
    <property type="entry name" value="FAS1"/>
    <property type="match status" value="1"/>
</dbReference>
<dbReference type="InterPro" id="IPR000782">
    <property type="entry name" value="FAS1_domain"/>
</dbReference>
<evidence type="ECO:0000256" key="1">
    <source>
        <dbReference type="SAM" id="SignalP"/>
    </source>
</evidence>
<feature type="domain" description="FAS1" evidence="2">
    <location>
        <begin position="43"/>
        <end position="180"/>
    </location>
</feature>
<dbReference type="Pfam" id="PF02469">
    <property type="entry name" value="Fasciclin"/>
    <property type="match status" value="1"/>
</dbReference>
<gene>
    <name evidence="3" type="ORF">MUN86_20320</name>
</gene>
<dbReference type="Proteomes" id="UP000830401">
    <property type="component" value="Chromosome"/>
</dbReference>
<accession>A0ABY4G4Z0</accession>
<organism evidence="3 4">
    <name type="scientific">Hymenobacter volaticus</name>
    <dbReference type="NCBI Taxonomy" id="2932254"/>
    <lineage>
        <taxon>Bacteria</taxon>
        <taxon>Pseudomonadati</taxon>
        <taxon>Bacteroidota</taxon>
        <taxon>Cytophagia</taxon>
        <taxon>Cytophagales</taxon>
        <taxon>Hymenobacteraceae</taxon>
        <taxon>Hymenobacter</taxon>
    </lineage>
</organism>
<dbReference type="InterPro" id="IPR050904">
    <property type="entry name" value="Adhesion/Biosynth-related"/>
</dbReference>
<reference evidence="3" key="1">
    <citation type="submission" date="2022-04" db="EMBL/GenBank/DDBJ databases">
        <title>Hymenobacter sp. isolated from the air.</title>
        <authorList>
            <person name="Won M."/>
            <person name="Lee C.-M."/>
            <person name="Woen H.-Y."/>
            <person name="Kwon S.-W."/>
        </authorList>
    </citation>
    <scope>NUCLEOTIDE SEQUENCE</scope>
    <source>
        <strain evidence="3">5420S-77</strain>
    </source>
</reference>
<evidence type="ECO:0000313" key="4">
    <source>
        <dbReference type="Proteomes" id="UP000830401"/>
    </source>
</evidence>
<dbReference type="SUPFAM" id="SSF82153">
    <property type="entry name" value="FAS1 domain"/>
    <property type="match status" value="1"/>
</dbReference>
<proteinExistence type="predicted"/>
<dbReference type="InterPro" id="IPR036378">
    <property type="entry name" value="FAS1_dom_sf"/>
</dbReference>
<keyword evidence="1" id="KW-0732">Signal</keyword>
<evidence type="ECO:0000259" key="2">
    <source>
        <dbReference type="PROSITE" id="PS50213"/>
    </source>
</evidence>
<keyword evidence="4" id="KW-1185">Reference proteome</keyword>
<feature type="signal peptide" evidence="1">
    <location>
        <begin position="1"/>
        <end position="25"/>
    </location>
</feature>